<feature type="domain" description="BHLH" evidence="8">
    <location>
        <begin position="471"/>
        <end position="520"/>
    </location>
</feature>
<dbReference type="PROSITE" id="PS50888">
    <property type="entry name" value="BHLH"/>
    <property type="match status" value="1"/>
</dbReference>
<evidence type="ECO:0000256" key="3">
    <source>
        <dbReference type="ARBA" id="ARBA00023015"/>
    </source>
</evidence>
<protein>
    <recommendedName>
        <fullName evidence="8">BHLH domain-containing protein</fullName>
    </recommendedName>
</protein>
<feature type="region of interest" description="Disordered" evidence="7">
    <location>
        <begin position="238"/>
        <end position="278"/>
    </location>
</feature>
<dbReference type="Pfam" id="PF22754">
    <property type="entry name" value="bHLH-TF_ACT-like_plant"/>
    <property type="match status" value="1"/>
</dbReference>
<comment type="caution">
    <text evidence="9">The sequence shown here is derived from an EMBL/GenBank/DDBJ whole genome shotgun (WGS) entry which is preliminary data.</text>
</comment>
<dbReference type="InterPro" id="IPR036638">
    <property type="entry name" value="HLH_DNA-bd_sf"/>
</dbReference>
<dbReference type="InterPro" id="IPR054502">
    <property type="entry name" value="bHLH-TF_ACT-like_plant"/>
</dbReference>
<dbReference type="PANTHER" id="PTHR46266:SF4">
    <property type="entry name" value="TRANSCRIPTION FACTOR TT8"/>
    <property type="match status" value="1"/>
</dbReference>
<keyword evidence="10" id="KW-1185">Reference proteome</keyword>
<accession>A0A5J9VVV1</accession>
<evidence type="ECO:0000259" key="8">
    <source>
        <dbReference type="PROSITE" id="PS50888"/>
    </source>
</evidence>
<dbReference type="EMBL" id="RWGY01000007">
    <property type="protein sequence ID" value="TVU40048.1"/>
    <property type="molecule type" value="Genomic_DNA"/>
</dbReference>
<feature type="region of interest" description="Disordered" evidence="7">
    <location>
        <begin position="441"/>
        <end position="477"/>
    </location>
</feature>
<feature type="non-terminal residue" evidence="9">
    <location>
        <position position="1"/>
    </location>
</feature>
<dbReference type="Pfam" id="PF00010">
    <property type="entry name" value="HLH"/>
    <property type="match status" value="1"/>
</dbReference>
<comment type="similarity">
    <text evidence="2">Belongs to the bHLH protein family.</text>
</comment>
<dbReference type="GO" id="GO:0005634">
    <property type="term" value="C:nucleus"/>
    <property type="evidence" value="ECO:0007669"/>
    <property type="project" value="UniProtKB-SubCell"/>
</dbReference>
<dbReference type="GO" id="GO:0046983">
    <property type="term" value="F:protein dimerization activity"/>
    <property type="evidence" value="ECO:0007669"/>
    <property type="project" value="InterPro"/>
</dbReference>
<gene>
    <name evidence="9" type="ORF">EJB05_13495</name>
</gene>
<keyword evidence="3" id="KW-0805">Transcription regulation</keyword>
<keyword evidence="4" id="KW-0010">Activator</keyword>
<dbReference type="Gene3D" id="4.10.280.10">
    <property type="entry name" value="Helix-loop-helix DNA-binding domain"/>
    <property type="match status" value="1"/>
</dbReference>
<evidence type="ECO:0000313" key="10">
    <source>
        <dbReference type="Proteomes" id="UP000324897"/>
    </source>
</evidence>
<evidence type="ECO:0000313" key="9">
    <source>
        <dbReference type="EMBL" id="TVU40048.1"/>
    </source>
</evidence>
<dbReference type="InterPro" id="IPR011598">
    <property type="entry name" value="bHLH_dom"/>
</dbReference>
<evidence type="ECO:0000256" key="7">
    <source>
        <dbReference type="SAM" id="MobiDB-lite"/>
    </source>
</evidence>
<feature type="region of interest" description="Disordered" evidence="7">
    <location>
        <begin position="37"/>
        <end position="67"/>
    </location>
</feature>
<dbReference type="SMART" id="SM00353">
    <property type="entry name" value="HLH"/>
    <property type="match status" value="1"/>
</dbReference>
<keyword evidence="5" id="KW-0804">Transcription</keyword>
<feature type="compositionally biased region" description="Acidic residues" evidence="7">
    <location>
        <begin position="251"/>
        <end position="264"/>
    </location>
</feature>
<comment type="subcellular location">
    <subcellularLocation>
        <location evidence="1">Nucleus</location>
    </subcellularLocation>
</comment>
<proteinExistence type="inferred from homology"/>
<name>A0A5J9VVV1_9POAL</name>
<dbReference type="Pfam" id="PF14215">
    <property type="entry name" value="bHLH-MYC_N"/>
    <property type="match status" value="1"/>
</dbReference>
<dbReference type="AlphaFoldDB" id="A0A5J9VVV1"/>
<evidence type="ECO:0000256" key="6">
    <source>
        <dbReference type="ARBA" id="ARBA00023242"/>
    </source>
</evidence>
<evidence type="ECO:0000256" key="2">
    <source>
        <dbReference type="ARBA" id="ARBA00005510"/>
    </source>
</evidence>
<sequence>MYGRHAPMEPVAVVVVAAPHVPLRALVWAEGHYNGPVKTRKTVQPGGEDEDDGGGGGDAAGSGRKAARRRSRQLRELYDSLAGEAAAAGGGGAAAHRRPCAALAPEDLAETEWFYLMCASYCFPPGLGLPGKAFATRAHVWLSGANKVDSKVFLRAILAKTVACIPVADGVLEIGTTEKVEEDIGFIQYARSIFMDQHGIHMMPTLSGHSTSNPITHIDGPPLQIKKEKHIVCTNVQPQNLNPEDKRSNEMEEDDDQLDTECTSDLETNNGKGSRQPAPLNYLSNEQATPYAGSSGQMHVEVSDRARYGSSSYVDEEIEMQMVCQNTAHAQTSLQGQDRPVQWDVLYDNLCSGYQLEPSAAEDQAIPPENAHYAETVLRILSYNMRQQTAANIKAYLAVSTNSPFSRWNTKRPADVWSTKVSECTPQRMLKGILFSVNSSQCKSRGEAQSPDQPRDGEGMSRSRRGQVQAELSASHVLKERRRREKLNERFVVLRSLVPFVTKMDRASILADTIEYLKQLRRRIQDLESRPRQTIDGNMPPATSHETRGYVTRATTGKRAAEASGSSTRTPAEVQVSIIESDALLELRCPHRDGLLLRVMQALHRDLRMEVTSVQASSAGGVLLAELRAKVLNEAHGRRSSITEVKRAIHMILSSD</sequence>
<dbReference type="Gramene" id="TVU40048">
    <property type="protein sequence ID" value="TVU40048"/>
    <property type="gene ID" value="EJB05_13495"/>
</dbReference>
<dbReference type="PANTHER" id="PTHR46266">
    <property type="entry name" value="TRANSCRIPTION FACTOR TT8"/>
    <property type="match status" value="1"/>
</dbReference>
<evidence type="ECO:0000256" key="4">
    <source>
        <dbReference type="ARBA" id="ARBA00023159"/>
    </source>
</evidence>
<keyword evidence="6" id="KW-0539">Nucleus</keyword>
<evidence type="ECO:0000256" key="5">
    <source>
        <dbReference type="ARBA" id="ARBA00023163"/>
    </source>
</evidence>
<dbReference type="OrthoDB" id="690068at2759"/>
<dbReference type="Proteomes" id="UP000324897">
    <property type="component" value="Chromosome 4"/>
</dbReference>
<organism evidence="9 10">
    <name type="scientific">Eragrostis curvula</name>
    <name type="common">weeping love grass</name>
    <dbReference type="NCBI Taxonomy" id="38414"/>
    <lineage>
        <taxon>Eukaryota</taxon>
        <taxon>Viridiplantae</taxon>
        <taxon>Streptophyta</taxon>
        <taxon>Embryophyta</taxon>
        <taxon>Tracheophyta</taxon>
        <taxon>Spermatophyta</taxon>
        <taxon>Magnoliopsida</taxon>
        <taxon>Liliopsida</taxon>
        <taxon>Poales</taxon>
        <taxon>Poaceae</taxon>
        <taxon>PACMAD clade</taxon>
        <taxon>Chloridoideae</taxon>
        <taxon>Eragrostideae</taxon>
        <taxon>Eragrostidinae</taxon>
        <taxon>Eragrostis</taxon>
    </lineage>
</organism>
<dbReference type="InterPro" id="IPR025610">
    <property type="entry name" value="MYC/MYB_N"/>
</dbReference>
<dbReference type="SUPFAM" id="SSF47459">
    <property type="entry name" value="HLH, helix-loop-helix DNA-binding domain"/>
    <property type="match status" value="1"/>
</dbReference>
<reference evidence="9 10" key="1">
    <citation type="journal article" date="2019" name="Sci. Rep.">
        <title>A high-quality genome of Eragrostis curvula grass provides insights into Poaceae evolution and supports new strategies to enhance forage quality.</title>
        <authorList>
            <person name="Carballo J."/>
            <person name="Santos B.A.C.M."/>
            <person name="Zappacosta D."/>
            <person name="Garbus I."/>
            <person name="Selva J.P."/>
            <person name="Gallo C.A."/>
            <person name="Diaz A."/>
            <person name="Albertini E."/>
            <person name="Caccamo M."/>
            <person name="Echenique V."/>
        </authorList>
    </citation>
    <scope>NUCLEOTIDE SEQUENCE [LARGE SCALE GENOMIC DNA]</scope>
    <source>
        <strain evidence="10">cv. Victoria</strain>
        <tissue evidence="9">Leaf</tissue>
    </source>
</reference>
<evidence type="ECO:0000256" key="1">
    <source>
        <dbReference type="ARBA" id="ARBA00004123"/>
    </source>
</evidence>